<comment type="caution">
    <text evidence="4">The sequence shown here is derived from an EMBL/GenBank/DDBJ whole genome shotgun (WGS) entry which is preliminary data.</text>
</comment>
<sequence length="362" mass="41156">MGLPIKLAIASATVMSTAVMLKVLTPFFMNLAISDIPAIWMSVIAWLKPPYLYVVINCIIITIVASSRLQSKFESYHSMSTYTAPVLLQNEQVKVVLPPVELPPVYIPEVSYHETLLVNEQVKFDSQPKYVQAPEPNFTDKFVQVPKNDFNDKYVEGTPEQDIIHNHFGDEDMKIAKEAYEEIKRNKVKKSVISMSTWTPPKMNKMDLGFSVEKPPASARFSHRKPVKGAHEGGRTLGVAKPKKQDTLENTWKKITEGRSVPLTRHLRKSETWETHGRENHGSEIPRQRWTEKGLEKGSEGGAPSKLNRSGGSGRLRKDPSLGQEELNRKVEAFIKKFNEDMRLQRQESMNQFMEMINRGAH</sequence>
<keyword evidence="2" id="KW-0812">Transmembrane</keyword>
<gene>
    <name evidence="4" type="ORF">Tco_1041474</name>
</gene>
<reference evidence="4" key="2">
    <citation type="submission" date="2022-01" db="EMBL/GenBank/DDBJ databases">
        <authorList>
            <person name="Yamashiro T."/>
            <person name="Shiraishi A."/>
            <person name="Satake H."/>
            <person name="Nakayama K."/>
        </authorList>
    </citation>
    <scope>NUCLEOTIDE SEQUENCE</scope>
</reference>
<accession>A0ABQ5GHX6</accession>
<reference evidence="4" key="1">
    <citation type="journal article" date="2022" name="Int. J. Mol. Sci.">
        <title>Draft Genome of Tanacetum Coccineum: Genomic Comparison of Closely Related Tanacetum-Family Plants.</title>
        <authorList>
            <person name="Yamashiro T."/>
            <person name="Shiraishi A."/>
            <person name="Nakayama K."/>
            <person name="Satake H."/>
        </authorList>
    </citation>
    <scope>NUCLEOTIDE SEQUENCE</scope>
</reference>
<feature type="domain" description="DUF4408" evidence="3">
    <location>
        <begin position="37"/>
        <end position="69"/>
    </location>
</feature>
<feature type="region of interest" description="Disordered" evidence="1">
    <location>
        <begin position="217"/>
        <end position="238"/>
    </location>
</feature>
<keyword evidence="4" id="KW-0808">Transferase</keyword>
<keyword evidence="2" id="KW-1133">Transmembrane helix</keyword>
<feature type="compositionally biased region" description="Basic and acidic residues" evidence="1">
    <location>
        <begin position="269"/>
        <end position="299"/>
    </location>
</feature>
<feature type="transmembrane region" description="Helical" evidence="2">
    <location>
        <begin position="7"/>
        <end position="31"/>
    </location>
</feature>
<evidence type="ECO:0000313" key="5">
    <source>
        <dbReference type="Proteomes" id="UP001151760"/>
    </source>
</evidence>
<keyword evidence="4" id="KW-0548">Nucleotidyltransferase</keyword>
<dbReference type="InterPro" id="IPR008480">
    <property type="entry name" value="DUF761_pln"/>
</dbReference>
<feature type="region of interest" description="Disordered" evidence="1">
    <location>
        <begin position="266"/>
        <end position="324"/>
    </location>
</feature>
<dbReference type="EMBL" id="BQNB010018467">
    <property type="protein sequence ID" value="GJT74749.1"/>
    <property type="molecule type" value="Genomic_DNA"/>
</dbReference>
<keyword evidence="2" id="KW-0472">Membrane</keyword>
<keyword evidence="4" id="KW-0695">RNA-directed DNA polymerase</keyword>
<evidence type="ECO:0000256" key="2">
    <source>
        <dbReference type="SAM" id="Phobius"/>
    </source>
</evidence>
<feature type="transmembrane region" description="Helical" evidence="2">
    <location>
        <begin position="51"/>
        <end position="69"/>
    </location>
</feature>
<dbReference type="PANTHER" id="PTHR33098">
    <property type="entry name" value="COTTON FIBER (DUF761)"/>
    <property type="match status" value="1"/>
</dbReference>
<dbReference type="Pfam" id="PF05553">
    <property type="entry name" value="DUF761"/>
    <property type="match status" value="1"/>
</dbReference>
<evidence type="ECO:0000256" key="1">
    <source>
        <dbReference type="SAM" id="MobiDB-lite"/>
    </source>
</evidence>
<proteinExistence type="predicted"/>
<protein>
    <submittedName>
        <fullName evidence="4">RNA-directed DNA polymerase, eukaryota, reverse transcriptase zinc-binding domain protein</fullName>
    </submittedName>
</protein>
<evidence type="ECO:0000313" key="4">
    <source>
        <dbReference type="EMBL" id="GJT74749.1"/>
    </source>
</evidence>
<dbReference type="Proteomes" id="UP001151760">
    <property type="component" value="Unassembled WGS sequence"/>
</dbReference>
<keyword evidence="5" id="KW-1185">Reference proteome</keyword>
<dbReference type="GO" id="GO:0003964">
    <property type="term" value="F:RNA-directed DNA polymerase activity"/>
    <property type="evidence" value="ECO:0007669"/>
    <property type="project" value="UniProtKB-KW"/>
</dbReference>
<organism evidence="4 5">
    <name type="scientific">Tanacetum coccineum</name>
    <dbReference type="NCBI Taxonomy" id="301880"/>
    <lineage>
        <taxon>Eukaryota</taxon>
        <taxon>Viridiplantae</taxon>
        <taxon>Streptophyta</taxon>
        <taxon>Embryophyta</taxon>
        <taxon>Tracheophyta</taxon>
        <taxon>Spermatophyta</taxon>
        <taxon>Magnoliopsida</taxon>
        <taxon>eudicotyledons</taxon>
        <taxon>Gunneridae</taxon>
        <taxon>Pentapetalae</taxon>
        <taxon>asterids</taxon>
        <taxon>campanulids</taxon>
        <taxon>Asterales</taxon>
        <taxon>Asteraceae</taxon>
        <taxon>Asteroideae</taxon>
        <taxon>Anthemideae</taxon>
        <taxon>Anthemidinae</taxon>
        <taxon>Tanacetum</taxon>
    </lineage>
</organism>
<dbReference type="Pfam" id="PF14364">
    <property type="entry name" value="DUF4408"/>
    <property type="match status" value="1"/>
</dbReference>
<name>A0ABQ5GHX6_9ASTR</name>
<dbReference type="PANTHER" id="PTHR33098:SF117">
    <property type="entry name" value="COTTON FIBER (DUF761)"/>
    <property type="match status" value="1"/>
</dbReference>
<evidence type="ECO:0000259" key="3">
    <source>
        <dbReference type="Pfam" id="PF14364"/>
    </source>
</evidence>
<dbReference type="InterPro" id="IPR025520">
    <property type="entry name" value="DUF4408"/>
</dbReference>